<dbReference type="InterPro" id="IPR002575">
    <property type="entry name" value="Aminoglycoside_PTrfase"/>
</dbReference>
<sequence length="302" mass="32672">MPIGYGWHNRTVTAPVADLDVDADLVARLLRAQHPDLADRPLRLVANGWDNVIFRLGDDLCVRLPRREVAVTLLVNEQRWLPTLAPTLGVSVPAPVRVGTPGEGYPWPWSICEWFPGEIASLVPVVERRAVAGELAAFMNRLHVPAPAEAPVNPVRGVPLAVRDEQIQDRLASGKLAREDELRALWDELRAAPVWDGPKVWLHGDPHPANLVLRDSSLAAVLDFGDLTAGDPATDLAAAWLVFDAPGRAVFQAGIEADTATWRRARAWALAIGTAIAVFADIHPGLADAGEHAITQVLADQG</sequence>
<dbReference type="Proteomes" id="UP000199632">
    <property type="component" value="Unassembled WGS sequence"/>
</dbReference>
<evidence type="ECO:0000259" key="1">
    <source>
        <dbReference type="Pfam" id="PF01636"/>
    </source>
</evidence>
<feature type="domain" description="Aminoglycoside phosphotransferase" evidence="1">
    <location>
        <begin position="42"/>
        <end position="268"/>
    </location>
</feature>
<dbReference type="PANTHER" id="PTHR21310">
    <property type="entry name" value="AMINOGLYCOSIDE PHOSPHOTRANSFERASE-RELATED-RELATED"/>
    <property type="match status" value="1"/>
</dbReference>
<keyword evidence="3" id="KW-1185">Reference proteome</keyword>
<keyword evidence="2" id="KW-0808">Transferase</keyword>
<dbReference type="SUPFAM" id="SSF56112">
    <property type="entry name" value="Protein kinase-like (PK-like)"/>
    <property type="match status" value="1"/>
</dbReference>
<proteinExistence type="predicted"/>
<dbReference type="Pfam" id="PF01636">
    <property type="entry name" value="APH"/>
    <property type="match status" value="1"/>
</dbReference>
<protein>
    <submittedName>
        <fullName evidence="2">Predicted kinase, aminoglycoside phosphotransferase (APT) family</fullName>
    </submittedName>
</protein>
<dbReference type="CDD" id="cd05155">
    <property type="entry name" value="APH_ChoK_like_1"/>
    <property type="match status" value="1"/>
</dbReference>
<dbReference type="STRING" id="137265.SAMN05421684_0431"/>
<dbReference type="EMBL" id="FNQB01000001">
    <property type="protein sequence ID" value="SDY57274.1"/>
    <property type="molecule type" value="Genomic_DNA"/>
</dbReference>
<dbReference type="PANTHER" id="PTHR21310:SF42">
    <property type="entry name" value="BIFUNCTIONAL AAC_APH"/>
    <property type="match status" value="1"/>
</dbReference>
<dbReference type="GO" id="GO:0016301">
    <property type="term" value="F:kinase activity"/>
    <property type="evidence" value="ECO:0007669"/>
    <property type="project" value="UniProtKB-KW"/>
</dbReference>
<evidence type="ECO:0000313" key="2">
    <source>
        <dbReference type="EMBL" id="SDY57274.1"/>
    </source>
</evidence>
<dbReference type="Gene3D" id="3.30.200.20">
    <property type="entry name" value="Phosphorylase Kinase, domain 1"/>
    <property type="match status" value="1"/>
</dbReference>
<organism evidence="2 3">
    <name type="scientific">Asanoa ishikariensis</name>
    <dbReference type="NCBI Taxonomy" id="137265"/>
    <lineage>
        <taxon>Bacteria</taxon>
        <taxon>Bacillati</taxon>
        <taxon>Actinomycetota</taxon>
        <taxon>Actinomycetes</taxon>
        <taxon>Micromonosporales</taxon>
        <taxon>Micromonosporaceae</taxon>
        <taxon>Asanoa</taxon>
    </lineage>
</organism>
<gene>
    <name evidence="2" type="ORF">SAMN05421684_0431</name>
</gene>
<evidence type="ECO:0000313" key="3">
    <source>
        <dbReference type="Proteomes" id="UP000199632"/>
    </source>
</evidence>
<dbReference type="InterPro" id="IPR011009">
    <property type="entry name" value="Kinase-like_dom_sf"/>
</dbReference>
<name>A0A1H3L062_9ACTN</name>
<keyword evidence="2" id="KW-0418">Kinase</keyword>
<reference evidence="3" key="1">
    <citation type="submission" date="2016-10" db="EMBL/GenBank/DDBJ databases">
        <authorList>
            <person name="Varghese N."/>
            <person name="Submissions S."/>
        </authorList>
    </citation>
    <scope>NUCLEOTIDE SEQUENCE [LARGE SCALE GENOMIC DNA]</scope>
    <source>
        <strain evidence="3">DSM 44718</strain>
    </source>
</reference>
<accession>A0A1H3L062</accession>
<dbReference type="Gene3D" id="3.90.1200.10">
    <property type="match status" value="1"/>
</dbReference>
<dbReference type="AlphaFoldDB" id="A0A1H3L062"/>
<dbReference type="InterPro" id="IPR051678">
    <property type="entry name" value="AGP_Transferase"/>
</dbReference>